<keyword evidence="1" id="KW-0812">Transmembrane</keyword>
<evidence type="ECO:0000313" key="3">
    <source>
        <dbReference type="Proteomes" id="UP000649232"/>
    </source>
</evidence>
<sequence>MSAVVTFVFYFSWTYWANSLATDDLGLILRSALVQGTLSGSITIVFTFTLEKVVQRFNSHYVSLLFVVPILCSVYANTKQNIAIFKTFNHALDNAASRIASTKISGVLLAPLIPISMQGSIALVVNLINQTPNILLTVAPSILFSAIYGYVYVYTFTLLKNKTKTIA</sequence>
<reference evidence="2 3" key="1">
    <citation type="submission" date="2020-12" db="EMBL/GenBank/DDBJ databases">
        <title>Draft genome sequences of nine environmental bacterial isolates colonizing plastic.</title>
        <authorList>
            <person name="Borre I."/>
            <person name="Sonnenschein E.C."/>
        </authorList>
    </citation>
    <scope>NUCLEOTIDE SEQUENCE [LARGE SCALE GENOMIC DNA]</scope>
    <source>
        <strain evidence="2 3">IB30</strain>
    </source>
</reference>
<keyword evidence="1" id="KW-0472">Membrane</keyword>
<name>A0ABS0WFL9_9ALTE</name>
<feature type="transmembrane region" description="Helical" evidence="1">
    <location>
        <begin position="107"/>
        <end position="128"/>
    </location>
</feature>
<feature type="transmembrane region" description="Helical" evidence="1">
    <location>
        <begin position="27"/>
        <end position="48"/>
    </location>
</feature>
<protein>
    <submittedName>
        <fullName evidence="2">Uncharacterized protein</fullName>
    </submittedName>
</protein>
<keyword evidence="1" id="KW-1133">Transmembrane helix</keyword>
<feature type="transmembrane region" description="Helical" evidence="1">
    <location>
        <begin position="134"/>
        <end position="154"/>
    </location>
</feature>
<organism evidence="2 3">
    <name type="scientific">Paraglaciecola chathamensis</name>
    <dbReference type="NCBI Taxonomy" id="368405"/>
    <lineage>
        <taxon>Bacteria</taxon>
        <taxon>Pseudomonadati</taxon>
        <taxon>Pseudomonadota</taxon>
        <taxon>Gammaproteobacteria</taxon>
        <taxon>Alteromonadales</taxon>
        <taxon>Alteromonadaceae</taxon>
        <taxon>Paraglaciecola</taxon>
    </lineage>
</organism>
<evidence type="ECO:0000313" key="2">
    <source>
        <dbReference type="EMBL" id="MBJ2137266.1"/>
    </source>
</evidence>
<dbReference type="EMBL" id="JAEILT010000017">
    <property type="protein sequence ID" value="MBJ2137266.1"/>
    <property type="molecule type" value="Genomic_DNA"/>
</dbReference>
<proteinExistence type="predicted"/>
<evidence type="ECO:0000256" key="1">
    <source>
        <dbReference type="SAM" id="Phobius"/>
    </source>
</evidence>
<accession>A0ABS0WFL9</accession>
<dbReference type="Proteomes" id="UP000649232">
    <property type="component" value="Unassembled WGS sequence"/>
</dbReference>
<feature type="transmembrane region" description="Helical" evidence="1">
    <location>
        <begin position="60"/>
        <end position="78"/>
    </location>
</feature>
<gene>
    <name evidence="2" type="ORF">JEU11_12465</name>
</gene>
<comment type="caution">
    <text evidence="2">The sequence shown here is derived from an EMBL/GenBank/DDBJ whole genome shotgun (WGS) entry which is preliminary data.</text>
</comment>